<organism evidence="5 6">
    <name type="scientific">Brachybacterium fresconis</name>
    <dbReference type="NCBI Taxonomy" id="173363"/>
    <lineage>
        <taxon>Bacteria</taxon>
        <taxon>Bacillati</taxon>
        <taxon>Actinomycetota</taxon>
        <taxon>Actinomycetes</taxon>
        <taxon>Micrococcales</taxon>
        <taxon>Dermabacteraceae</taxon>
        <taxon>Brachybacterium</taxon>
    </lineage>
</organism>
<keyword evidence="6" id="KW-1185">Reference proteome</keyword>
<dbReference type="RefSeq" id="WP_209891799.1">
    <property type="nucleotide sequence ID" value="NZ_BAAAJV010000006.1"/>
</dbReference>
<dbReference type="InterPro" id="IPR013154">
    <property type="entry name" value="ADH-like_N"/>
</dbReference>
<keyword evidence="2" id="KW-0560">Oxidoreductase</keyword>
<reference evidence="5 6" key="1">
    <citation type="submission" date="2021-03" db="EMBL/GenBank/DDBJ databases">
        <title>Sequencing the genomes of 1000 actinobacteria strains.</title>
        <authorList>
            <person name="Klenk H.-P."/>
        </authorList>
    </citation>
    <scope>NUCLEOTIDE SEQUENCE [LARGE SCALE GENOMIC DNA]</scope>
    <source>
        <strain evidence="5 6">DSM 14564</strain>
    </source>
</reference>
<evidence type="ECO:0000313" key="5">
    <source>
        <dbReference type="EMBL" id="MBP2409584.1"/>
    </source>
</evidence>
<proteinExistence type="predicted"/>
<dbReference type="CDD" id="cd05289">
    <property type="entry name" value="MDR_like_2"/>
    <property type="match status" value="1"/>
</dbReference>
<gene>
    <name evidence="5" type="ORF">JOF44_002487</name>
</gene>
<dbReference type="InterPro" id="IPR036291">
    <property type="entry name" value="NAD(P)-bd_dom_sf"/>
</dbReference>
<evidence type="ECO:0000313" key="6">
    <source>
        <dbReference type="Proteomes" id="UP000698222"/>
    </source>
</evidence>
<dbReference type="PANTHER" id="PTHR48106">
    <property type="entry name" value="QUINONE OXIDOREDUCTASE PIG3-RELATED"/>
    <property type="match status" value="1"/>
</dbReference>
<feature type="domain" description="Enoyl reductase (ER)" evidence="4">
    <location>
        <begin position="10"/>
        <end position="310"/>
    </location>
</feature>
<comment type="caution">
    <text evidence="5">The sequence shown here is derived from an EMBL/GenBank/DDBJ whole genome shotgun (WGS) entry which is preliminary data.</text>
</comment>
<sequence>MRAIGVTRYGGPETLHEIDVPVEELEPGTVRIRVSAAAVSPTDTLVRSGARADAEQADAPGDVPGMDVTGVVAELGPDGGDGLAVGDRVIGIVMPTGPHGAYREEIVLPVGSVVRAPTGASDAEAATLPMNALTARRALDLLALGTGQTLAVTGAAGTLGGYLVQLAVHDGLRVLADAAEKDEELVRSWGADVVVRRGEDVAERIREVAPDGVDGLADASIQSAQVLPAVSDGGAVATFRGYRGDGARGLRVEPVMVRDVAEARGMLAGLRDLAEQGVLALRVADVLPAVEAAEAHRRLEAGGVRGRIVLDLTA</sequence>
<dbReference type="PANTHER" id="PTHR48106:SF18">
    <property type="entry name" value="QUINONE OXIDOREDUCTASE PIG3"/>
    <property type="match status" value="1"/>
</dbReference>
<dbReference type="Pfam" id="PF08240">
    <property type="entry name" value="ADH_N"/>
    <property type="match status" value="1"/>
</dbReference>
<feature type="region of interest" description="Disordered" evidence="3">
    <location>
        <begin position="46"/>
        <end position="65"/>
    </location>
</feature>
<name>A0ABS4YLA7_9MICO</name>
<dbReference type="Gene3D" id="3.40.50.720">
    <property type="entry name" value="NAD(P)-binding Rossmann-like Domain"/>
    <property type="match status" value="1"/>
</dbReference>
<dbReference type="InterPro" id="IPR011032">
    <property type="entry name" value="GroES-like_sf"/>
</dbReference>
<dbReference type="SUPFAM" id="SSF51735">
    <property type="entry name" value="NAD(P)-binding Rossmann-fold domains"/>
    <property type="match status" value="1"/>
</dbReference>
<evidence type="ECO:0000256" key="2">
    <source>
        <dbReference type="ARBA" id="ARBA00023002"/>
    </source>
</evidence>
<dbReference type="InterPro" id="IPR020843">
    <property type="entry name" value="ER"/>
</dbReference>
<dbReference type="SUPFAM" id="SSF50129">
    <property type="entry name" value="GroES-like"/>
    <property type="match status" value="1"/>
</dbReference>
<evidence type="ECO:0000256" key="3">
    <source>
        <dbReference type="SAM" id="MobiDB-lite"/>
    </source>
</evidence>
<dbReference type="Pfam" id="PF13602">
    <property type="entry name" value="ADH_zinc_N_2"/>
    <property type="match status" value="1"/>
</dbReference>
<protein>
    <submittedName>
        <fullName evidence="5">NADPH:quinone reductase-like Zn-dependent oxidoreductase</fullName>
    </submittedName>
</protein>
<accession>A0ABS4YLA7</accession>
<dbReference type="EMBL" id="JAGIOC010000001">
    <property type="protein sequence ID" value="MBP2409584.1"/>
    <property type="molecule type" value="Genomic_DNA"/>
</dbReference>
<dbReference type="Proteomes" id="UP000698222">
    <property type="component" value="Unassembled WGS sequence"/>
</dbReference>
<keyword evidence="1" id="KW-0521">NADP</keyword>
<dbReference type="Gene3D" id="3.90.180.10">
    <property type="entry name" value="Medium-chain alcohol dehydrogenases, catalytic domain"/>
    <property type="match status" value="1"/>
</dbReference>
<dbReference type="SMART" id="SM00829">
    <property type="entry name" value="PKS_ER"/>
    <property type="match status" value="1"/>
</dbReference>
<evidence type="ECO:0000256" key="1">
    <source>
        <dbReference type="ARBA" id="ARBA00022857"/>
    </source>
</evidence>
<evidence type="ECO:0000259" key="4">
    <source>
        <dbReference type="SMART" id="SM00829"/>
    </source>
</evidence>